<dbReference type="Proteomes" id="UP000197781">
    <property type="component" value="Chromosome"/>
</dbReference>
<organism evidence="1 2">
    <name type="scientific">Brevibacillus formosus</name>
    <dbReference type="NCBI Taxonomy" id="54913"/>
    <lineage>
        <taxon>Bacteria</taxon>
        <taxon>Bacillati</taxon>
        <taxon>Bacillota</taxon>
        <taxon>Bacilli</taxon>
        <taxon>Bacillales</taxon>
        <taxon>Paenibacillaceae</taxon>
        <taxon>Brevibacillus</taxon>
    </lineage>
</organism>
<dbReference type="KEGG" id="bfm:BP422_30055"/>
<accession>A0A220MRG9</accession>
<dbReference type="AlphaFoldDB" id="A0A220MRG9"/>
<proteinExistence type="predicted"/>
<evidence type="ECO:0008006" key="3">
    <source>
        <dbReference type="Google" id="ProtNLM"/>
    </source>
</evidence>
<protein>
    <recommendedName>
        <fullName evidence="3">SUKH-4 immunity protein</fullName>
    </recommendedName>
</protein>
<dbReference type="RefSeq" id="WP_088910835.1">
    <property type="nucleotide sequence ID" value="NZ_CP018145.1"/>
</dbReference>
<gene>
    <name evidence="1" type="ORF">BP422_30055</name>
</gene>
<dbReference type="EMBL" id="CP018145">
    <property type="protein sequence ID" value="ASJ57385.1"/>
    <property type="molecule type" value="Genomic_DNA"/>
</dbReference>
<evidence type="ECO:0000313" key="1">
    <source>
        <dbReference type="EMBL" id="ASJ57385.1"/>
    </source>
</evidence>
<evidence type="ECO:0000313" key="2">
    <source>
        <dbReference type="Proteomes" id="UP000197781"/>
    </source>
</evidence>
<sequence>MDFDIREIRDYYDSDLRDYDYDELVRIGISHDNADFMVSIGVPEEYDDFVFYGKDTIQKTLIEGIKFIKIGHYACHGILNSNGLYLKEGSDGLFTTSSLHDPPIYLLNKNFRTFFLFHLIKNELAMKMRQEDEYNTQKYARELRRLYDQIDPIPMKDVEGYWSHLIEDYETGL</sequence>
<reference evidence="1 2" key="1">
    <citation type="submission" date="2016-11" db="EMBL/GenBank/DDBJ databases">
        <authorList>
            <person name="Jaros S."/>
            <person name="Januszkiewicz K."/>
            <person name="Wedrychowicz H."/>
        </authorList>
    </citation>
    <scope>NUCLEOTIDE SEQUENCE [LARGE SCALE GENOMIC DNA]</scope>
    <source>
        <strain evidence="1 2">NF2</strain>
    </source>
</reference>
<name>A0A220MRG9_9BACL</name>